<feature type="transmembrane region" description="Helical" evidence="6">
    <location>
        <begin position="186"/>
        <end position="208"/>
    </location>
</feature>
<feature type="transmembrane region" description="Helical" evidence="6">
    <location>
        <begin position="382"/>
        <end position="401"/>
    </location>
</feature>
<dbReference type="PANTHER" id="PTHR43791:SF85">
    <property type="entry name" value="TRANSPORTER, PUTATIVE (AFU_ORTHOLOGUE AFUA_6G00710)-RELATED"/>
    <property type="match status" value="1"/>
</dbReference>
<dbReference type="InterPro" id="IPR011701">
    <property type="entry name" value="MFS"/>
</dbReference>
<dbReference type="OrthoDB" id="2985014at2759"/>
<accession>A0A9P6BB09</accession>
<evidence type="ECO:0000313" key="8">
    <source>
        <dbReference type="Proteomes" id="UP000886523"/>
    </source>
</evidence>
<keyword evidence="8" id="KW-1185">Reference proteome</keyword>
<feature type="transmembrane region" description="Helical" evidence="6">
    <location>
        <begin position="321"/>
        <end position="340"/>
    </location>
</feature>
<dbReference type="AlphaFoldDB" id="A0A9P6BB09"/>
<reference evidence="7" key="1">
    <citation type="journal article" date="2020" name="Nat. Commun.">
        <title>Large-scale genome sequencing of mycorrhizal fungi provides insights into the early evolution of symbiotic traits.</title>
        <authorList>
            <person name="Miyauchi S."/>
            <person name="Kiss E."/>
            <person name="Kuo A."/>
            <person name="Drula E."/>
            <person name="Kohler A."/>
            <person name="Sanchez-Garcia M."/>
            <person name="Morin E."/>
            <person name="Andreopoulos B."/>
            <person name="Barry K.W."/>
            <person name="Bonito G."/>
            <person name="Buee M."/>
            <person name="Carver A."/>
            <person name="Chen C."/>
            <person name="Cichocki N."/>
            <person name="Clum A."/>
            <person name="Culley D."/>
            <person name="Crous P.W."/>
            <person name="Fauchery L."/>
            <person name="Girlanda M."/>
            <person name="Hayes R.D."/>
            <person name="Keri Z."/>
            <person name="LaButti K."/>
            <person name="Lipzen A."/>
            <person name="Lombard V."/>
            <person name="Magnuson J."/>
            <person name="Maillard F."/>
            <person name="Murat C."/>
            <person name="Nolan M."/>
            <person name="Ohm R.A."/>
            <person name="Pangilinan J."/>
            <person name="Pereira M.F."/>
            <person name="Perotto S."/>
            <person name="Peter M."/>
            <person name="Pfister S."/>
            <person name="Riley R."/>
            <person name="Sitrit Y."/>
            <person name="Stielow J.B."/>
            <person name="Szollosi G."/>
            <person name="Zifcakova L."/>
            <person name="Stursova M."/>
            <person name="Spatafora J.W."/>
            <person name="Tedersoo L."/>
            <person name="Vaario L.M."/>
            <person name="Yamada A."/>
            <person name="Yan M."/>
            <person name="Wang P."/>
            <person name="Xu J."/>
            <person name="Bruns T."/>
            <person name="Baldrian P."/>
            <person name="Vilgalys R."/>
            <person name="Dunand C."/>
            <person name="Henrissat B."/>
            <person name="Grigoriev I.V."/>
            <person name="Hibbett D."/>
            <person name="Nagy L.G."/>
            <person name="Martin F.M."/>
        </authorList>
    </citation>
    <scope>NUCLEOTIDE SEQUENCE</scope>
    <source>
        <strain evidence="7">UP504</strain>
    </source>
</reference>
<dbReference type="Gene3D" id="1.20.1250.20">
    <property type="entry name" value="MFS general substrate transporter like domains"/>
    <property type="match status" value="2"/>
</dbReference>
<dbReference type="GO" id="GO:0022857">
    <property type="term" value="F:transmembrane transporter activity"/>
    <property type="evidence" value="ECO:0007669"/>
    <property type="project" value="InterPro"/>
</dbReference>
<evidence type="ECO:0008006" key="9">
    <source>
        <dbReference type="Google" id="ProtNLM"/>
    </source>
</evidence>
<evidence type="ECO:0000256" key="4">
    <source>
        <dbReference type="ARBA" id="ARBA00022989"/>
    </source>
</evidence>
<name>A0A9P6BB09_9AGAM</name>
<feature type="transmembrane region" description="Helical" evidence="6">
    <location>
        <begin position="63"/>
        <end position="86"/>
    </location>
</feature>
<feature type="transmembrane region" description="Helical" evidence="6">
    <location>
        <begin position="346"/>
        <end position="370"/>
    </location>
</feature>
<comment type="caution">
    <text evidence="7">The sequence shown here is derived from an EMBL/GenBank/DDBJ whole genome shotgun (WGS) entry which is preliminary data.</text>
</comment>
<dbReference type="Pfam" id="PF07690">
    <property type="entry name" value="MFS_1"/>
    <property type="match status" value="1"/>
</dbReference>
<evidence type="ECO:0000256" key="1">
    <source>
        <dbReference type="ARBA" id="ARBA00004141"/>
    </source>
</evidence>
<dbReference type="InterPro" id="IPR036259">
    <property type="entry name" value="MFS_trans_sf"/>
</dbReference>
<keyword evidence="5 6" id="KW-0472">Membrane</keyword>
<evidence type="ECO:0000256" key="2">
    <source>
        <dbReference type="ARBA" id="ARBA00022448"/>
    </source>
</evidence>
<dbReference type="SUPFAM" id="SSF103473">
    <property type="entry name" value="MFS general substrate transporter"/>
    <property type="match status" value="1"/>
</dbReference>
<gene>
    <name evidence="7" type="ORF">BS47DRAFT_1288246</name>
</gene>
<feature type="transmembrane region" description="Helical" evidence="6">
    <location>
        <begin position="294"/>
        <end position="314"/>
    </location>
</feature>
<evidence type="ECO:0000256" key="6">
    <source>
        <dbReference type="SAM" id="Phobius"/>
    </source>
</evidence>
<organism evidence="7 8">
    <name type="scientific">Hydnum rufescens UP504</name>
    <dbReference type="NCBI Taxonomy" id="1448309"/>
    <lineage>
        <taxon>Eukaryota</taxon>
        <taxon>Fungi</taxon>
        <taxon>Dikarya</taxon>
        <taxon>Basidiomycota</taxon>
        <taxon>Agaricomycotina</taxon>
        <taxon>Agaricomycetes</taxon>
        <taxon>Cantharellales</taxon>
        <taxon>Hydnaceae</taxon>
        <taxon>Hydnum</taxon>
    </lineage>
</organism>
<comment type="subcellular location">
    <subcellularLocation>
        <location evidence="1">Membrane</location>
        <topology evidence="1">Multi-pass membrane protein</topology>
    </subcellularLocation>
</comment>
<dbReference type="GO" id="GO:0016020">
    <property type="term" value="C:membrane"/>
    <property type="evidence" value="ECO:0007669"/>
    <property type="project" value="UniProtKB-SubCell"/>
</dbReference>
<protein>
    <recommendedName>
        <fullName evidence="9">MFS transporter</fullName>
    </recommendedName>
</protein>
<evidence type="ECO:0000256" key="5">
    <source>
        <dbReference type="ARBA" id="ARBA00023136"/>
    </source>
</evidence>
<feature type="transmembrane region" description="Helical" evidence="6">
    <location>
        <begin position="256"/>
        <end position="274"/>
    </location>
</feature>
<feature type="transmembrane region" description="Helical" evidence="6">
    <location>
        <begin position="153"/>
        <end position="174"/>
    </location>
</feature>
<keyword evidence="2" id="KW-0813">Transport</keyword>
<keyword evidence="4 6" id="KW-1133">Transmembrane helix</keyword>
<dbReference type="EMBL" id="MU128917">
    <property type="protein sequence ID" value="KAF9519526.1"/>
    <property type="molecule type" value="Genomic_DNA"/>
</dbReference>
<keyword evidence="3 6" id="KW-0812">Transmembrane</keyword>
<feature type="transmembrane region" description="Helical" evidence="6">
    <location>
        <begin position="413"/>
        <end position="435"/>
    </location>
</feature>
<evidence type="ECO:0000313" key="7">
    <source>
        <dbReference type="EMBL" id="KAF9519526.1"/>
    </source>
</evidence>
<dbReference type="Proteomes" id="UP000886523">
    <property type="component" value="Unassembled WGS sequence"/>
</dbReference>
<evidence type="ECO:0000256" key="3">
    <source>
        <dbReference type="ARBA" id="ARBA00022692"/>
    </source>
</evidence>
<proteinExistence type="predicted"/>
<dbReference type="PANTHER" id="PTHR43791">
    <property type="entry name" value="PERMEASE-RELATED"/>
    <property type="match status" value="1"/>
</dbReference>
<feature type="transmembrane region" description="Helical" evidence="6">
    <location>
        <begin position="33"/>
        <end position="51"/>
    </location>
</feature>
<sequence length="479" mass="53038">MIPATSFPDDSAESLPADKEFERDTLKKFDYKTLTMILVFYFVATGNLRIVALQDHIALPNRQFQICLTVFFAFCIPTAIPANLLLRKIGARTLMSTFMVLWGIVASLQVLGTSYKGSVTVAAFLGFLEGPVRPTAILYLSRFHTRQELSLRLAVVLLTVPLSNAITAVLLSPLQNSNVDGGKDGWPWILVSQGLFAFVMGILGFFLIPATPRACKVLTEDEKCLIERRLRKDRPSSCQIDESPLKQIICSLTSPHVVLVFIMMFMLGTLYYDLQSFPYGIVALLGFDPTKSQLLILAPSAVGFVVACFFAYLSDKYRNRAIPVALLGAISTLGYGIHVFTTKKYVAYASLYLIVPGVFAGGPILLSWMANNSDPYYREGTSIAIGITAMHLGGILSSWGFPLQEAPRYRRTAIVDLAFCGTIVFAALVNSLLLSHMNVSKKFHRNEILAPYTDEKNPDGGEKAWRELGDTHPDFRYIL</sequence>